<evidence type="ECO:0000256" key="2">
    <source>
        <dbReference type="ARBA" id="ARBA00023125"/>
    </source>
</evidence>
<dbReference type="EMBL" id="AP018448">
    <property type="protein sequence ID" value="BBC38356.1"/>
    <property type="molecule type" value="Genomic_DNA"/>
</dbReference>
<proteinExistence type="predicted"/>
<evidence type="ECO:0000313" key="5">
    <source>
        <dbReference type="EMBL" id="BBC38356.1"/>
    </source>
</evidence>
<dbReference type="InterPro" id="IPR003018">
    <property type="entry name" value="GAF"/>
</dbReference>
<name>A0ABM7FKD9_9ACTN</name>
<keyword evidence="2" id="KW-0238">DNA-binding</keyword>
<accession>A0ABM7FKD9</accession>
<dbReference type="Gene3D" id="1.10.10.10">
    <property type="entry name" value="Winged helix-like DNA-binding domain superfamily/Winged helix DNA-binding domain"/>
    <property type="match status" value="1"/>
</dbReference>
<dbReference type="PROSITE" id="PS50043">
    <property type="entry name" value="HTH_LUXR_2"/>
    <property type="match status" value="1"/>
</dbReference>
<gene>
    <name evidence="5" type="ORF">SGFS_096500</name>
</gene>
<keyword evidence="6" id="KW-1185">Reference proteome</keyword>
<protein>
    <submittedName>
        <fullName evidence="5">Response regulator</fullName>
    </submittedName>
</protein>
<dbReference type="InterPro" id="IPR036388">
    <property type="entry name" value="WH-like_DNA-bd_sf"/>
</dbReference>
<dbReference type="InterPro" id="IPR016032">
    <property type="entry name" value="Sig_transdc_resp-reg_C-effctor"/>
</dbReference>
<dbReference type="PRINTS" id="PR00038">
    <property type="entry name" value="HTHLUXR"/>
</dbReference>
<feature type="domain" description="HTH luxR-type" evidence="4">
    <location>
        <begin position="218"/>
        <end position="283"/>
    </location>
</feature>
<keyword evidence="1" id="KW-0805">Transcription regulation</keyword>
<dbReference type="RefSeq" id="WP_286258844.1">
    <property type="nucleotide sequence ID" value="NZ_AP018448.1"/>
</dbReference>
<dbReference type="SMART" id="SM00421">
    <property type="entry name" value="HTH_LUXR"/>
    <property type="match status" value="1"/>
</dbReference>
<dbReference type="Pfam" id="PF00196">
    <property type="entry name" value="GerE"/>
    <property type="match status" value="1"/>
</dbReference>
<dbReference type="PANTHER" id="PTHR44688">
    <property type="entry name" value="DNA-BINDING TRANSCRIPTIONAL ACTIVATOR DEVR_DOSR"/>
    <property type="match status" value="1"/>
</dbReference>
<sequence>MLPAEDSEEAAAARAAVLALRRESGMPVAGAAWVVGPRQLRIAETSGVRSRDRRGLTVPAGSGLIGKVLATSRPAAVSDYGAAPQAGHEYDSFVAAEGVRAMAAAPVIVGTTVRAVLFVGSRDAVRLGDRVLTAVTAAARDLEQFLASHEQVHRLLSEARAVRNSAQPPDRAAMERVHEVHTDLLNLASTLDEGHLKERFHEVCFLLEQGCCAEGPPPEKSATRLSPRELDVLAAVAEGCTNLDISDRLDIGLETVKGYLRSVMRKLGATTRFEAVTAARRAGLLP</sequence>
<organism evidence="5 6">
    <name type="scientific">Streptomyces graminofaciens</name>
    <dbReference type="NCBI Taxonomy" id="68212"/>
    <lineage>
        <taxon>Bacteria</taxon>
        <taxon>Bacillati</taxon>
        <taxon>Actinomycetota</taxon>
        <taxon>Actinomycetes</taxon>
        <taxon>Kitasatosporales</taxon>
        <taxon>Streptomycetaceae</taxon>
        <taxon>Streptomyces</taxon>
    </lineage>
</organism>
<dbReference type="PANTHER" id="PTHR44688:SF16">
    <property type="entry name" value="DNA-BINDING TRANSCRIPTIONAL ACTIVATOR DEVR_DOSR"/>
    <property type="match status" value="1"/>
</dbReference>
<keyword evidence="3" id="KW-0804">Transcription</keyword>
<dbReference type="InterPro" id="IPR029016">
    <property type="entry name" value="GAF-like_dom_sf"/>
</dbReference>
<dbReference type="PROSITE" id="PS00622">
    <property type="entry name" value="HTH_LUXR_1"/>
    <property type="match status" value="1"/>
</dbReference>
<dbReference type="InterPro" id="IPR000792">
    <property type="entry name" value="Tscrpt_reg_LuxR_C"/>
</dbReference>
<dbReference type="Gene3D" id="3.30.450.40">
    <property type="match status" value="1"/>
</dbReference>
<evidence type="ECO:0000313" key="6">
    <source>
        <dbReference type="Proteomes" id="UP001321542"/>
    </source>
</evidence>
<evidence type="ECO:0000256" key="1">
    <source>
        <dbReference type="ARBA" id="ARBA00023015"/>
    </source>
</evidence>
<dbReference type="Proteomes" id="UP001321542">
    <property type="component" value="Chromosome"/>
</dbReference>
<evidence type="ECO:0000259" key="4">
    <source>
        <dbReference type="PROSITE" id="PS50043"/>
    </source>
</evidence>
<reference evidence="5 6" key="1">
    <citation type="journal article" date="2010" name="ChemBioChem">
        <title>Cloning and characterization of the biosynthetic gene cluster of 16-membered macrolide antibiotic FD-891: involvement of a dual functional cytochrome P450 monooxygenase catalyzing epoxidation and hydroxylation.</title>
        <authorList>
            <person name="Kudo F."/>
            <person name="Motegi A."/>
            <person name="Mizoue K."/>
            <person name="Eguchi T."/>
        </authorList>
    </citation>
    <scope>NUCLEOTIDE SEQUENCE [LARGE SCALE GENOMIC DNA]</scope>
    <source>
        <strain evidence="5 6">A-8890</strain>
    </source>
</reference>
<dbReference type="SUPFAM" id="SSF46894">
    <property type="entry name" value="C-terminal effector domain of the bipartite response regulators"/>
    <property type="match status" value="1"/>
</dbReference>
<evidence type="ECO:0000256" key="3">
    <source>
        <dbReference type="ARBA" id="ARBA00023163"/>
    </source>
</evidence>
<dbReference type="Pfam" id="PF01590">
    <property type="entry name" value="GAF"/>
    <property type="match status" value="1"/>
</dbReference>
<dbReference type="CDD" id="cd06170">
    <property type="entry name" value="LuxR_C_like"/>
    <property type="match status" value="1"/>
</dbReference>
<dbReference type="SUPFAM" id="SSF55781">
    <property type="entry name" value="GAF domain-like"/>
    <property type="match status" value="1"/>
</dbReference>
<reference evidence="5 6" key="2">
    <citation type="journal article" date="2023" name="ChemBioChem">
        <title>Acyltransferase Domain Exchange between Two Independent Type I Polyketide Synthases in the Same Producer Strain of Macrolide Antibiotics.</title>
        <authorList>
            <person name="Kudo F."/>
            <person name="Kishikawa K."/>
            <person name="Tsuboi K."/>
            <person name="Kido T."/>
            <person name="Usui T."/>
            <person name="Hashimoto J."/>
            <person name="Shin-Ya K."/>
            <person name="Miyanaga A."/>
            <person name="Eguchi T."/>
        </authorList>
    </citation>
    <scope>NUCLEOTIDE SEQUENCE [LARGE SCALE GENOMIC DNA]</scope>
    <source>
        <strain evidence="5 6">A-8890</strain>
    </source>
</reference>